<feature type="compositionally biased region" description="Basic and acidic residues" evidence="1">
    <location>
        <begin position="99"/>
        <end position="113"/>
    </location>
</feature>
<reference evidence="2" key="1">
    <citation type="submission" date="2023-03" db="EMBL/GenBank/DDBJ databases">
        <title>Massive genome expansion in bonnet fungi (Mycena s.s.) driven by repeated elements and novel gene families across ecological guilds.</title>
        <authorList>
            <consortium name="Lawrence Berkeley National Laboratory"/>
            <person name="Harder C.B."/>
            <person name="Miyauchi S."/>
            <person name="Viragh M."/>
            <person name="Kuo A."/>
            <person name="Thoen E."/>
            <person name="Andreopoulos B."/>
            <person name="Lu D."/>
            <person name="Skrede I."/>
            <person name="Drula E."/>
            <person name="Henrissat B."/>
            <person name="Morin E."/>
            <person name="Kohler A."/>
            <person name="Barry K."/>
            <person name="LaButti K."/>
            <person name="Morin E."/>
            <person name="Salamov A."/>
            <person name="Lipzen A."/>
            <person name="Mereny Z."/>
            <person name="Hegedus B."/>
            <person name="Baldrian P."/>
            <person name="Stursova M."/>
            <person name="Weitz H."/>
            <person name="Taylor A."/>
            <person name="Grigoriev I.V."/>
            <person name="Nagy L.G."/>
            <person name="Martin F."/>
            <person name="Kauserud H."/>
        </authorList>
    </citation>
    <scope>NUCLEOTIDE SEQUENCE</scope>
    <source>
        <strain evidence="2">CBHHK200</strain>
    </source>
</reference>
<gene>
    <name evidence="2" type="ORF">C8F04DRAFT_1198739</name>
</gene>
<dbReference type="Proteomes" id="UP001218188">
    <property type="component" value="Unassembled WGS sequence"/>
</dbReference>
<name>A0AAD6S0W8_9AGAR</name>
<feature type="compositionally biased region" description="Acidic residues" evidence="1">
    <location>
        <begin position="121"/>
        <end position="135"/>
    </location>
</feature>
<dbReference type="AlphaFoldDB" id="A0AAD6S0W8"/>
<comment type="caution">
    <text evidence="2">The sequence shown here is derived from an EMBL/GenBank/DDBJ whole genome shotgun (WGS) entry which is preliminary data.</text>
</comment>
<keyword evidence="3" id="KW-1185">Reference proteome</keyword>
<feature type="region of interest" description="Disordered" evidence="1">
    <location>
        <begin position="88"/>
        <end position="207"/>
    </location>
</feature>
<feature type="compositionally biased region" description="Acidic residues" evidence="1">
    <location>
        <begin position="151"/>
        <end position="160"/>
    </location>
</feature>
<organism evidence="2 3">
    <name type="scientific">Mycena alexandri</name>
    <dbReference type="NCBI Taxonomy" id="1745969"/>
    <lineage>
        <taxon>Eukaryota</taxon>
        <taxon>Fungi</taxon>
        <taxon>Dikarya</taxon>
        <taxon>Basidiomycota</taxon>
        <taxon>Agaricomycotina</taxon>
        <taxon>Agaricomycetes</taxon>
        <taxon>Agaricomycetidae</taxon>
        <taxon>Agaricales</taxon>
        <taxon>Marasmiineae</taxon>
        <taxon>Mycenaceae</taxon>
        <taxon>Mycena</taxon>
    </lineage>
</organism>
<evidence type="ECO:0000313" key="2">
    <source>
        <dbReference type="EMBL" id="KAJ7018602.1"/>
    </source>
</evidence>
<feature type="compositionally biased region" description="Basic and acidic residues" evidence="1">
    <location>
        <begin position="136"/>
        <end position="150"/>
    </location>
</feature>
<accession>A0AAD6S0W8</accession>
<dbReference type="EMBL" id="JARJCM010000331">
    <property type="protein sequence ID" value="KAJ7018602.1"/>
    <property type="molecule type" value="Genomic_DNA"/>
</dbReference>
<evidence type="ECO:0000256" key="1">
    <source>
        <dbReference type="SAM" id="MobiDB-lite"/>
    </source>
</evidence>
<evidence type="ECO:0000313" key="3">
    <source>
        <dbReference type="Proteomes" id="UP001218188"/>
    </source>
</evidence>
<proteinExistence type="predicted"/>
<feature type="compositionally biased region" description="Basic residues" evidence="1">
    <location>
        <begin position="165"/>
        <end position="176"/>
    </location>
</feature>
<protein>
    <submittedName>
        <fullName evidence="2">Uncharacterized protein</fullName>
    </submittedName>
</protein>
<sequence length="307" mass="34254">MTRGYITEMGQTGAGIKRAAEIDTTKKNLFTTKWAEISAVCPWFFEMRELIAQRPNVIPIGLGHSATGFDQDVMQLALRSDAAASDAVASISDVEDDEGAHQNEQDKQDRDHSTFQTTDEPPIDDPDLPTSEDDDRAPGADVEDHSKSDVDELITEDDEPEVKKPVVKKGPKKSSRKVANPGASITRHAPVPTPAPASSGTQKLSKRTKLTEVADITKNEELTRRQEIELATVRARQSLKVLEVKGRIAEQQEKRLWEEKQAKREERQMKLKMKEKRLDQLHALRMAQMGMGVVATVGRKAEVDFEF</sequence>